<organism evidence="1 2">
    <name type="scientific">Dermatophagoides pteronyssinus</name>
    <name type="common">European house dust mite</name>
    <dbReference type="NCBI Taxonomy" id="6956"/>
    <lineage>
        <taxon>Eukaryota</taxon>
        <taxon>Metazoa</taxon>
        <taxon>Ecdysozoa</taxon>
        <taxon>Arthropoda</taxon>
        <taxon>Chelicerata</taxon>
        <taxon>Arachnida</taxon>
        <taxon>Acari</taxon>
        <taxon>Acariformes</taxon>
        <taxon>Sarcoptiformes</taxon>
        <taxon>Astigmata</taxon>
        <taxon>Psoroptidia</taxon>
        <taxon>Analgoidea</taxon>
        <taxon>Pyroglyphidae</taxon>
        <taxon>Dermatophagoidinae</taxon>
        <taxon>Dermatophagoides</taxon>
    </lineage>
</organism>
<comment type="caution">
    <text evidence="1">The sequence shown here is derived from an EMBL/GenBank/DDBJ whole genome shotgun (WGS) entry which is preliminary data.</text>
</comment>
<keyword evidence="2" id="KW-1185">Reference proteome</keyword>
<name>A0ABQ8J805_DERPT</name>
<sequence>MKSLNKYYHHHDGDSESSCDEFVVEKNINQSNNNDDEIKDSVNEFETIFLGNNSSLELPSTSTSSSLANDNCNKILHHQLLQQEQQIEGQNLENHPQLMFIPSLCFP</sequence>
<evidence type="ECO:0000313" key="1">
    <source>
        <dbReference type="EMBL" id="KAH9418545.1"/>
    </source>
</evidence>
<evidence type="ECO:0000313" key="2">
    <source>
        <dbReference type="Proteomes" id="UP000887458"/>
    </source>
</evidence>
<accession>A0ABQ8J805</accession>
<dbReference type="Proteomes" id="UP000887458">
    <property type="component" value="Unassembled WGS sequence"/>
</dbReference>
<dbReference type="EMBL" id="NJHN03000062">
    <property type="protein sequence ID" value="KAH9418545.1"/>
    <property type="molecule type" value="Genomic_DNA"/>
</dbReference>
<proteinExistence type="predicted"/>
<reference evidence="1 2" key="1">
    <citation type="journal article" date="2018" name="J. Allergy Clin. Immunol.">
        <title>High-quality assembly of Dermatophagoides pteronyssinus genome and transcriptome reveals a wide range of novel allergens.</title>
        <authorList>
            <person name="Liu X.Y."/>
            <person name="Yang K.Y."/>
            <person name="Wang M.Q."/>
            <person name="Kwok J.S."/>
            <person name="Zeng X."/>
            <person name="Yang Z."/>
            <person name="Xiao X.J."/>
            <person name="Lau C.P."/>
            <person name="Li Y."/>
            <person name="Huang Z.M."/>
            <person name="Ba J.G."/>
            <person name="Yim A.K."/>
            <person name="Ouyang C.Y."/>
            <person name="Ngai S.M."/>
            <person name="Chan T.F."/>
            <person name="Leung E.L."/>
            <person name="Liu L."/>
            <person name="Liu Z.G."/>
            <person name="Tsui S.K."/>
        </authorList>
    </citation>
    <scope>NUCLEOTIDE SEQUENCE [LARGE SCALE GENOMIC DNA]</scope>
    <source>
        <strain evidence="1">Derp</strain>
    </source>
</reference>
<gene>
    <name evidence="1" type="ORF">DERP_003870</name>
</gene>
<protein>
    <submittedName>
        <fullName evidence="1">Uncharacterized protein</fullName>
    </submittedName>
</protein>
<reference evidence="1 2" key="2">
    <citation type="journal article" date="2022" name="Mol. Biol. Evol.">
        <title>Comparative Genomics Reveals Insights into the Divergent Evolution of Astigmatic Mites and Household Pest Adaptations.</title>
        <authorList>
            <person name="Xiong Q."/>
            <person name="Wan A.T."/>
            <person name="Liu X."/>
            <person name="Fung C.S."/>
            <person name="Xiao X."/>
            <person name="Malainual N."/>
            <person name="Hou J."/>
            <person name="Wang L."/>
            <person name="Wang M."/>
            <person name="Yang K.Y."/>
            <person name="Cui Y."/>
            <person name="Leung E.L."/>
            <person name="Nong W."/>
            <person name="Shin S.K."/>
            <person name="Au S.W."/>
            <person name="Jeong K.Y."/>
            <person name="Chew F.T."/>
            <person name="Hui J.H."/>
            <person name="Leung T.F."/>
            <person name="Tungtrongchitr A."/>
            <person name="Zhong N."/>
            <person name="Liu Z."/>
            <person name="Tsui S.K."/>
        </authorList>
    </citation>
    <scope>NUCLEOTIDE SEQUENCE [LARGE SCALE GENOMIC DNA]</scope>
    <source>
        <strain evidence="1">Derp</strain>
    </source>
</reference>